<protein>
    <submittedName>
        <fullName evidence="1">Uncharacterized protein</fullName>
    </submittedName>
</protein>
<gene>
    <name evidence="1" type="ORF">BaRGS_00032767</name>
</gene>
<reference evidence="1 2" key="1">
    <citation type="journal article" date="2023" name="Sci. Data">
        <title>Genome assembly of the Korean intertidal mud-creeper Batillaria attramentaria.</title>
        <authorList>
            <person name="Patra A.K."/>
            <person name="Ho P.T."/>
            <person name="Jun S."/>
            <person name="Lee S.J."/>
            <person name="Kim Y."/>
            <person name="Won Y.J."/>
        </authorList>
    </citation>
    <scope>NUCLEOTIDE SEQUENCE [LARGE SCALE GENOMIC DNA]</scope>
    <source>
        <strain evidence="1">Wonlab-2016</strain>
    </source>
</reference>
<dbReference type="EMBL" id="JACVVK020000388">
    <property type="protein sequence ID" value="KAK7476000.1"/>
    <property type="molecule type" value="Genomic_DNA"/>
</dbReference>
<organism evidence="1 2">
    <name type="scientific">Batillaria attramentaria</name>
    <dbReference type="NCBI Taxonomy" id="370345"/>
    <lineage>
        <taxon>Eukaryota</taxon>
        <taxon>Metazoa</taxon>
        <taxon>Spiralia</taxon>
        <taxon>Lophotrochozoa</taxon>
        <taxon>Mollusca</taxon>
        <taxon>Gastropoda</taxon>
        <taxon>Caenogastropoda</taxon>
        <taxon>Sorbeoconcha</taxon>
        <taxon>Cerithioidea</taxon>
        <taxon>Batillariidae</taxon>
        <taxon>Batillaria</taxon>
    </lineage>
</organism>
<name>A0ABD0JLW8_9CAEN</name>
<evidence type="ECO:0000313" key="2">
    <source>
        <dbReference type="Proteomes" id="UP001519460"/>
    </source>
</evidence>
<dbReference type="AlphaFoldDB" id="A0ABD0JLW8"/>
<keyword evidence="2" id="KW-1185">Reference proteome</keyword>
<sequence>MEQTEGTWTQKSVTGMSLYTQVKEKGTCHCEYLHKGWQMGQWLRGVPVGHADGQSPLVKQLLKLRHVQPVPLREHGHPVQTARLGMTFRVLTHRRFAVIRCQRTVNTVRKLLAHTFASGIVICQLAIVMKVKRDECRPNTRKGDTLIILQYAGS</sequence>
<evidence type="ECO:0000313" key="1">
    <source>
        <dbReference type="EMBL" id="KAK7476000.1"/>
    </source>
</evidence>
<accession>A0ABD0JLW8</accession>
<dbReference type="Proteomes" id="UP001519460">
    <property type="component" value="Unassembled WGS sequence"/>
</dbReference>
<comment type="caution">
    <text evidence="1">The sequence shown here is derived from an EMBL/GenBank/DDBJ whole genome shotgun (WGS) entry which is preliminary data.</text>
</comment>
<proteinExistence type="predicted"/>